<organism evidence="1 2">
    <name type="scientific">Marinobacter shengliensis</name>
    <dbReference type="NCBI Taxonomy" id="1389223"/>
    <lineage>
        <taxon>Bacteria</taxon>
        <taxon>Pseudomonadati</taxon>
        <taxon>Pseudomonadota</taxon>
        <taxon>Gammaproteobacteria</taxon>
        <taxon>Pseudomonadales</taxon>
        <taxon>Marinobacteraceae</taxon>
        <taxon>Marinobacter</taxon>
    </lineage>
</organism>
<dbReference type="RefSeq" id="WP_374816218.1">
    <property type="nucleotide sequence ID" value="NZ_JBHFLD010000060.1"/>
</dbReference>
<protein>
    <submittedName>
        <fullName evidence="1">SIR2 family protein</fullName>
    </submittedName>
</protein>
<dbReference type="EMBL" id="JBHFLD010000060">
    <property type="protein sequence ID" value="MFB2717883.1"/>
    <property type="molecule type" value="Genomic_DNA"/>
</dbReference>
<reference evidence="1 2" key="1">
    <citation type="submission" date="2024-09" db="EMBL/GenBank/DDBJ databases">
        <title>Draft genome sequences of 6 high pH adapted Marinobacter shengliensis sp. isolated from Mariana forearc serpentinite mud volcanoes.</title>
        <authorList>
            <person name="Elkassas S."/>
            <person name="Serres M."/>
            <person name="Michael N."/>
            <person name="Amina P."/>
            <person name="Teodora Z."/>
            <person name="Julie H."/>
        </authorList>
    </citation>
    <scope>NUCLEOTIDE SEQUENCE [LARGE SCALE GENOMIC DNA]</scope>
    <source>
        <strain evidence="1 2">EB4</strain>
    </source>
</reference>
<keyword evidence="2" id="KW-1185">Reference proteome</keyword>
<sequence>MQFVNNGPDVPEKLLQEHEEGHVVFFCGAGISYPAGLPTFKGLVSDVYAALGTVPEVFEQKALNQSKYDSALELLERRYPGEKLAMREVLHDVLAPKLKRKNAKTTHKALIELSKSRDGKTRLVTTNFDRIFTKVDKKLRVFSAPMLPIPKNSRWDGIVHLHGLLPQKRESEGLQQLVLTSGDFGQAYLTDRWAARFVSELFRNYTVCFVGYSIDDPVLRYMMDALAADRRLGESTPKAYAFGSFAGGESEYEEAKKEWGAKGVEPILYEVPESNPPDHSSLHKTLWAWAETYRDGIQGKEQIVLDYAMAHPLGSSQEDDFIGRLLWAITDRTGDPARLFADHNPVPKLAWLDVFYSFRYREEHLKQFGVTPNEKSDLTYSFSLLSRPSPYEHAPWMGLFSSEGQMQWDAVMHQMARWLIRHLGNASLCLALVRRGGQLNRSFCDLIQSRLELLNGLKQRKDSDAIETIIADAPEAFPSSRLELVWRLFLTNRVRTGGMNLNLFRWADRIRMFGLTTDLRLELRELLSPKVELKPSFELIEEREERSDSIDLELTLQEDDVDSSLQSLKALAEWPNHLETLLPDFENLLHDALRLKLEIGDSEVASDYSEWDLPSIEPHWQNQGFKQWVILVELVRDAWIQTNAIAPERAESTATRWISSEFPTFKRLAFFAASKSQLISSAKWSSWVLMDDHVSLWDEETKREILRLFVTKGSDLTLEEQRSLETAILDGPPRHLFSKDADEPEITERSQYDTWLRLAKLLEGGATLSEIAAKKYTEISASHPRWELSSDESDEFSHWMSGTGDPGFEENQKIEKAPLQKDQLAVWLWKPPSTSLFQKDTWAEICRNHPSKAAFALRLLAQENTWPIERWREAFHSWSQNSRLARFSWCMVAGFLSEIPEEPLRDIARSLTRWLQVVAEKGRKDKDTFYSLCNRMIELEVDGDGVDTDDPVMAARNHRTGGATQVRIPANVNAHSG</sequence>
<evidence type="ECO:0000313" key="1">
    <source>
        <dbReference type="EMBL" id="MFB2717883.1"/>
    </source>
</evidence>
<proteinExistence type="predicted"/>
<dbReference type="Gene3D" id="3.40.50.1220">
    <property type="entry name" value="TPP-binding domain"/>
    <property type="match status" value="1"/>
</dbReference>
<dbReference type="InterPro" id="IPR029035">
    <property type="entry name" value="DHS-like_NAD/FAD-binding_dom"/>
</dbReference>
<dbReference type="Proteomes" id="UP001576762">
    <property type="component" value="Unassembled WGS sequence"/>
</dbReference>
<dbReference type="Pfam" id="PF13289">
    <property type="entry name" value="SIR2_2"/>
    <property type="match status" value="1"/>
</dbReference>
<gene>
    <name evidence="1" type="ORF">ACE05E_20655</name>
</gene>
<comment type="caution">
    <text evidence="1">The sequence shown here is derived from an EMBL/GenBank/DDBJ whole genome shotgun (WGS) entry which is preliminary data.</text>
</comment>
<evidence type="ECO:0000313" key="2">
    <source>
        <dbReference type="Proteomes" id="UP001576762"/>
    </source>
</evidence>
<accession>A0ABV4WCN1</accession>
<dbReference type="SUPFAM" id="SSF52467">
    <property type="entry name" value="DHS-like NAD/FAD-binding domain"/>
    <property type="match status" value="1"/>
</dbReference>
<name>A0ABV4WCN1_9GAMM</name>